<keyword evidence="9" id="KW-1185">Reference proteome</keyword>
<comment type="subcellular location">
    <subcellularLocation>
        <location evidence="1">Nucleus</location>
    </subcellularLocation>
</comment>
<protein>
    <submittedName>
        <fullName evidence="8">Uncharacterized protein</fullName>
    </submittedName>
</protein>
<dbReference type="OrthoDB" id="440676at2759"/>
<dbReference type="Proteomes" id="UP000242474">
    <property type="component" value="Unassembled WGS sequence"/>
</dbReference>
<sequence length="821" mass="89699">MADASRSSPHHKKKSASILGFFGKSDAKGTSTKEVSSLAKTCTHNRPMVAIEEHTNTGNPSFSIIGTAEKPTPVEGTPIAFRNGKIVFHEKKLNLERHPSVVAAVFGFHQHIAQLQRESGAGLPLQNISREHWSLVAMLIQERDVTISALVRAIESQLCPVVFGEDSTSNADILAAGAVEGAIMQIAENRNYGVPLGELHCSSIDEVPQGLSINRWEVKDMDLLPQDVREVVRKRRGRREQTHLGCIQWFRSLETPKRDQILSGALKKLKGGSQSSIARGSSSASANTGTSTSSPGHIGDGSGVIDGTSAFTSPKKPQTATRGQRSLQTFFATEKPPSSVSQPNKKKDYYRSTFLPFNVRDCAQVYQFRPSGSFDPDEIDRALMSALSDDGTHSGRLQTTELLSMFVSLSQPARTRAKTKAKVSVCDGMDLDEVELCLMRLRMMPIKLIQFHANRRPAYFGTCSKSVQHVSGRRPFVQDTKLLDYGIDSDAEWEAEDEDGEELRSEDEEDEEDEDDEDFDEESGFVVGEGDALTRLDGLTDDSDVDKSDYNSEDEGMEEINPDEEVLCVSDMEVDGAPTVAVRQTGNRLSGPKKSTRKSEHAPQLQRRRKVVPLTPVVVGLAFEKADLEQDSTMNICNSDSESQSHFAEESAKTTSPLDSLAVIAIDTSLPLCISTDPDDMWEDKKGGGVGGEVCCGTDGSGMGARRGKLITEQDLGALVSVVHESPLGVSRLVEELKQAIPDATKAQIERLIHEHAKKEKRPATTRLLWYVNAELVSKAHGLGISDSVPPSTEPSSSEFFESAAKRQRVSDNLKRSDGDV</sequence>
<dbReference type="Pfam" id="PF21796">
    <property type="entry name" value="Cac1_C"/>
    <property type="match status" value="1"/>
</dbReference>
<dbReference type="GO" id="GO:0005634">
    <property type="term" value="C:nucleus"/>
    <property type="evidence" value="ECO:0007669"/>
    <property type="project" value="UniProtKB-SubCell"/>
</dbReference>
<dbReference type="GO" id="GO:0006334">
    <property type="term" value="P:nucleosome assembly"/>
    <property type="evidence" value="ECO:0007669"/>
    <property type="project" value="TreeGrafter"/>
</dbReference>
<feature type="compositionally biased region" description="Low complexity" evidence="5">
    <location>
        <begin position="272"/>
        <end position="296"/>
    </location>
</feature>
<feature type="region of interest" description="Disordered" evidence="5">
    <location>
        <begin position="272"/>
        <end position="324"/>
    </location>
</feature>
<feature type="region of interest" description="Disordered" evidence="5">
    <location>
        <begin position="783"/>
        <end position="821"/>
    </location>
</feature>
<proteinExistence type="predicted"/>
<evidence type="ECO:0000313" key="8">
    <source>
        <dbReference type="EMBL" id="PIA17529.1"/>
    </source>
</evidence>
<feature type="region of interest" description="Disordered" evidence="5">
    <location>
        <begin position="585"/>
        <end position="607"/>
    </location>
</feature>
<dbReference type="PANTHER" id="PTHR15272:SF0">
    <property type="entry name" value="CHROMATIN ASSEMBLY FACTOR 1 SUBUNIT A"/>
    <property type="match status" value="1"/>
</dbReference>
<feature type="domain" description="Chromatin assembly factor 1 subunit A dimerization" evidence="6">
    <location>
        <begin position="447"/>
        <end position="518"/>
    </location>
</feature>
<feature type="compositionally biased region" description="Low complexity" evidence="5">
    <location>
        <begin position="786"/>
        <end position="803"/>
    </location>
</feature>
<dbReference type="PANTHER" id="PTHR15272">
    <property type="entry name" value="CHROMATIN ASSEMBLY FACTOR 1 SUBUNIT A CAF-1 SUBUNIT A"/>
    <property type="match status" value="1"/>
</dbReference>
<feature type="compositionally biased region" description="Acidic residues" evidence="5">
    <location>
        <begin position="489"/>
        <end position="523"/>
    </location>
</feature>
<keyword evidence="3" id="KW-0234">DNA repair</keyword>
<feature type="compositionally biased region" description="Polar residues" evidence="5">
    <location>
        <begin position="309"/>
        <end position="324"/>
    </location>
</feature>
<dbReference type="GO" id="GO:0006281">
    <property type="term" value="P:DNA repair"/>
    <property type="evidence" value="ECO:0007669"/>
    <property type="project" value="UniProtKB-KW"/>
</dbReference>
<dbReference type="GO" id="GO:0033186">
    <property type="term" value="C:CAF-1 complex"/>
    <property type="evidence" value="ECO:0007669"/>
    <property type="project" value="TreeGrafter"/>
</dbReference>
<evidence type="ECO:0000256" key="2">
    <source>
        <dbReference type="ARBA" id="ARBA00022763"/>
    </source>
</evidence>
<dbReference type="InterPro" id="IPR048800">
    <property type="entry name" value="Cac1-like_C"/>
</dbReference>
<dbReference type="STRING" id="763665.A0A2G5BEU1"/>
<organism evidence="8 9">
    <name type="scientific">Coemansia reversa (strain ATCC 12441 / NRRL 1564)</name>
    <dbReference type="NCBI Taxonomy" id="763665"/>
    <lineage>
        <taxon>Eukaryota</taxon>
        <taxon>Fungi</taxon>
        <taxon>Fungi incertae sedis</taxon>
        <taxon>Zoopagomycota</taxon>
        <taxon>Kickxellomycotina</taxon>
        <taxon>Kickxellomycetes</taxon>
        <taxon>Kickxellales</taxon>
        <taxon>Kickxellaceae</taxon>
        <taxon>Coemansia</taxon>
    </lineage>
</organism>
<evidence type="ECO:0000256" key="5">
    <source>
        <dbReference type="SAM" id="MobiDB-lite"/>
    </source>
</evidence>
<dbReference type="EMBL" id="KZ303494">
    <property type="protein sequence ID" value="PIA17529.1"/>
    <property type="molecule type" value="Genomic_DNA"/>
</dbReference>
<feature type="compositionally biased region" description="Basic and acidic residues" evidence="5">
    <location>
        <begin position="809"/>
        <end position="821"/>
    </location>
</feature>
<evidence type="ECO:0000256" key="1">
    <source>
        <dbReference type="ARBA" id="ARBA00004123"/>
    </source>
</evidence>
<keyword evidence="2" id="KW-0227">DNA damage</keyword>
<keyword evidence="4" id="KW-0539">Nucleus</keyword>
<feature type="compositionally biased region" description="Acidic residues" evidence="5">
    <location>
        <begin position="551"/>
        <end position="561"/>
    </location>
</feature>
<evidence type="ECO:0000259" key="7">
    <source>
        <dbReference type="Pfam" id="PF21796"/>
    </source>
</evidence>
<dbReference type="InterPro" id="IPR022043">
    <property type="entry name" value="CAF1A_DD"/>
</dbReference>
<feature type="region of interest" description="Disordered" evidence="5">
    <location>
        <begin position="489"/>
        <end position="561"/>
    </location>
</feature>
<reference evidence="8 9" key="1">
    <citation type="journal article" date="2015" name="Genome Biol. Evol.">
        <title>Phylogenomic analyses indicate that early fungi evolved digesting cell walls of algal ancestors of land plants.</title>
        <authorList>
            <person name="Chang Y."/>
            <person name="Wang S."/>
            <person name="Sekimoto S."/>
            <person name="Aerts A.L."/>
            <person name="Choi C."/>
            <person name="Clum A."/>
            <person name="LaButti K.M."/>
            <person name="Lindquist E.A."/>
            <person name="Yee Ngan C."/>
            <person name="Ohm R.A."/>
            <person name="Salamov A.A."/>
            <person name="Grigoriev I.V."/>
            <person name="Spatafora J.W."/>
            <person name="Berbee M.L."/>
        </authorList>
    </citation>
    <scope>NUCLEOTIDE SEQUENCE [LARGE SCALE GENOMIC DNA]</scope>
    <source>
        <strain evidence="8 9">NRRL 1564</strain>
    </source>
</reference>
<evidence type="ECO:0000313" key="9">
    <source>
        <dbReference type="Proteomes" id="UP000242474"/>
    </source>
</evidence>
<evidence type="ECO:0000256" key="4">
    <source>
        <dbReference type="ARBA" id="ARBA00023242"/>
    </source>
</evidence>
<accession>A0A2G5BEU1</accession>
<evidence type="ECO:0000256" key="3">
    <source>
        <dbReference type="ARBA" id="ARBA00023204"/>
    </source>
</evidence>
<gene>
    <name evidence="8" type="ORF">COEREDRAFT_91882</name>
</gene>
<dbReference type="AlphaFoldDB" id="A0A2G5BEU1"/>
<feature type="domain" description="Chromatin assembly factor 1 subunit Cac1-like C-terminal" evidence="7">
    <location>
        <begin position="716"/>
        <end position="760"/>
    </location>
</feature>
<name>A0A2G5BEU1_COERN</name>
<evidence type="ECO:0000259" key="6">
    <source>
        <dbReference type="Pfam" id="PF12253"/>
    </source>
</evidence>
<dbReference type="Pfam" id="PF12253">
    <property type="entry name" value="CAF1A_dimeriz"/>
    <property type="match status" value="1"/>
</dbReference>